<dbReference type="Proteomes" id="UP000539642">
    <property type="component" value="Unassembled WGS sequence"/>
</dbReference>
<sequence length="366" mass="40317">MDYAKRIKRLQAGLRRQQIDAILITQPENRRYLCGYTGSDHGIAETSGVLLIPAKGGVYLLTDFRYRLQAEQDVPWATVVLYPRGLPRLLLRLLPDLGVRKLAFESHYTLHSTATMLAEGLAKAGITMVPLRGLVENMRLIKDEEEIDCIRRSVRLNEQVFSEIFPAIQPGRSEIDIALAIETAMRHHGAEQPSFPSIVASADRSALPHAVPGVLPVEKNRPLTIDMGLVLNGYCSDMTRTFVPGRADDRYLELHRLVRRAQLAGMEAIRAGVRASAVDRAARAIIAGAGYGDAFGHALGHGVGLAVHEDPRLSSLNHKQLRAGMVVTVEPGIYLPGWGGIRLENMVVVRDEGCENLNADTTWLDL</sequence>
<dbReference type="Gene3D" id="3.40.350.10">
    <property type="entry name" value="Creatinase/prolidase N-terminal domain"/>
    <property type="match status" value="1"/>
</dbReference>
<dbReference type="InterPro" id="IPR000587">
    <property type="entry name" value="Creatinase_N"/>
</dbReference>
<protein>
    <submittedName>
        <fullName evidence="3">Xaa-Pro aminopeptidase</fullName>
        <ecNumber evidence="3">3.4.11.9</ecNumber>
    </submittedName>
</protein>
<dbReference type="InterPro" id="IPR029149">
    <property type="entry name" value="Creatin/AminoP/Spt16_N"/>
</dbReference>
<gene>
    <name evidence="3" type="ORF">HNQ81_001896</name>
</gene>
<dbReference type="GO" id="GO:0004177">
    <property type="term" value="F:aminopeptidase activity"/>
    <property type="evidence" value="ECO:0007669"/>
    <property type="project" value="UniProtKB-KW"/>
</dbReference>
<comment type="caution">
    <text evidence="3">The sequence shown here is derived from an EMBL/GenBank/DDBJ whole genome shotgun (WGS) entry which is preliminary data.</text>
</comment>
<name>A0A840UR91_9BACT</name>
<dbReference type="CDD" id="cd01092">
    <property type="entry name" value="APP-like"/>
    <property type="match status" value="1"/>
</dbReference>
<evidence type="ECO:0000259" key="2">
    <source>
        <dbReference type="Pfam" id="PF01321"/>
    </source>
</evidence>
<dbReference type="InterPro" id="IPR050659">
    <property type="entry name" value="Peptidase_M24B"/>
</dbReference>
<evidence type="ECO:0000313" key="4">
    <source>
        <dbReference type="Proteomes" id="UP000539642"/>
    </source>
</evidence>
<proteinExistence type="predicted"/>
<dbReference type="Gene3D" id="3.90.230.10">
    <property type="entry name" value="Creatinase/methionine aminopeptidase superfamily"/>
    <property type="match status" value="1"/>
</dbReference>
<dbReference type="SUPFAM" id="SSF53092">
    <property type="entry name" value="Creatinase/prolidase N-terminal domain"/>
    <property type="match status" value="1"/>
</dbReference>
<dbReference type="AlphaFoldDB" id="A0A840UR91"/>
<dbReference type="EC" id="3.4.11.9" evidence="3"/>
<accession>A0A840UR91</accession>
<dbReference type="RefSeq" id="WP_183350640.1">
    <property type="nucleotide sequence ID" value="NZ_JACHEO010000009.1"/>
</dbReference>
<keyword evidence="3" id="KW-0378">Hydrolase</keyword>
<dbReference type="InterPro" id="IPR036005">
    <property type="entry name" value="Creatinase/aminopeptidase-like"/>
</dbReference>
<keyword evidence="4" id="KW-1185">Reference proteome</keyword>
<feature type="domain" description="Peptidase M24" evidence="1">
    <location>
        <begin position="148"/>
        <end position="350"/>
    </location>
</feature>
<dbReference type="Pfam" id="PF00557">
    <property type="entry name" value="Peptidase_M24"/>
    <property type="match status" value="1"/>
</dbReference>
<dbReference type="InterPro" id="IPR000994">
    <property type="entry name" value="Pept_M24"/>
</dbReference>
<feature type="domain" description="Creatinase N-terminal" evidence="2">
    <location>
        <begin position="6"/>
        <end position="141"/>
    </location>
</feature>
<organism evidence="3 4">
    <name type="scientific">Desulfoprunum benzoelyticum</name>
    <dbReference type="NCBI Taxonomy" id="1506996"/>
    <lineage>
        <taxon>Bacteria</taxon>
        <taxon>Pseudomonadati</taxon>
        <taxon>Thermodesulfobacteriota</taxon>
        <taxon>Desulfobulbia</taxon>
        <taxon>Desulfobulbales</taxon>
        <taxon>Desulfobulbaceae</taxon>
        <taxon>Desulfoprunum</taxon>
    </lineage>
</organism>
<keyword evidence="3" id="KW-0031">Aminopeptidase</keyword>
<evidence type="ECO:0000259" key="1">
    <source>
        <dbReference type="Pfam" id="PF00557"/>
    </source>
</evidence>
<keyword evidence="3" id="KW-0645">Protease</keyword>
<reference evidence="3 4" key="1">
    <citation type="submission" date="2020-08" db="EMBL/GenBank/DDBJ databases">
        <title>Genomic Encyclopedia of Type Strains, Phase IV (KMG-IV): sequencing the most valuable type-strain genomes for metagenomic binning, comparative biology and taxonomic classification.</title>
        <authorList>
            <person name="Goeker M."/>
        </authorList>
    </citation>
    <scope>NUCLEOTIDE SEQUENCE [LARGE SCALE GENOMIC DNA]</scope>
    <source>
        <strain evidence="3 4">DSM 28570</strain>
    </source>
</reference>
<dbReference type="Pfam" id="PF01321">
    <property type="entry name" value="Creatinase_N"/>
    <property type="match status" value="1"/>
</dbReference>
<dbReference type="SUPFAM" id="SSF55920">
    <property type="entry name" value="Creatinase/aminopeptidase"/>
    <property type="match status" value="1"/>
</dbReference>
<evidence type="ECO:0000313" key="3">
    <source>
        <dbReference type="EMBL" id="MBB5348165.1"/>
    </source>
</evidence>
<dbReference type="PANTHER" id="PTHR46112:SF3">
    <property type="entry name" value="AMINOPEPTIDASE YPDF"/>
    <property type="match status" value="1"/>
</dbReference>
<dbReference type="EMBL" id="JACHEO010000009">
    <property type="protein sequence ID" value="MBB5348165.1"/>
    <property type="molecule type" value="Genomic_DNA"/>
</dbReference>
<dbReference type="PANTHER" id="PTHR46112">
    <property type="entry name" value="AMINOPEPTIDASE"/>
    <property type="match status" value="1"/>
</dbReference>